<dbReference type="GO" id="GO:0003713">
    <property type="term" value="F:transcription coactivator activity"/>
    <property type="evidence" value="ECO:0007669"/>
    <property type="project" value="InterPro"/>
</dbReference>
<feature type="compositionally biased region" description="Basic and acidic residues" evidence="7">
    <location>
        <begin position="11"/>
        <end position="20"/>
    </location>
</feature>
<evidence type="ECO:0000256" key="6">
    <source>
        <dbReference type="ARBA" id="ARBA00023242"/>
    </source>
</evidence>
<proteinExistence type="inferred from homology"/>
<comment type="similarity">
    <text evidence="2">Belongs to the transcriptional coactivator PC4 family.</text>
</comment>
<evidence type="ECO:0000256" key="7">
    <source>
        <dbReference type="SAM" id="MobiDB-lite"/>
    </source>
</evidence>
<dbReference type="InterPro" id="IPR003173">
    <property type="entry name" value="PC4_C"/>
</dbReference>
<dbReference type="Pfam" id="PF02229">
    <property type="entry name" value="PC4"/>
    <property type="match status" value="1"/>
</dbReference>
<dbReference type="InterPro" id="IPR009044">
    <property type="entry name" value="ssDNA-bd_transcriptional_reg"/>
</dbReference>
<dbReference type="GO" id="GO:0005634">
    <property type="term" value="C:nucleus"/>
    <property type="evidence" value="ECO:0007669"/>
    <property type="project" value="UniProtKB-SubCell"/>
</dbReference>
<evidence type="ECO:0000256" key="4">
    <source>
        <dbReference type="ARBA" id="ARBA00023125"/>
    </source>
</evidence>
<dbReference type="GO" id="GO:0003677">
    <property type="term" value="F:DNA binding"/>
    <property type="evidence" value="ECO:0007669"/>
    <property type="project" value="UniProtKB-KW"/>
</dbReference>
<gene>
    <name evidence="9" type="ORF">G6O67_004348</name>
</gene>
<protein>
    <recommendedName>
        <fullName evidence="8">Transcriptional coactivator p15 (PC4) C-terminal domain-containing protein</fullName>
    </recommendedName>
</protein>
<dbReference type="PANTHER" id="PTHR13215">
    <property type="entry name" value="RNA POLYMERASE II TRANSCRIPTIONAL COACTIVATOR"/>
    <property type="match status" value="1"/>
</dbReference>
<keyword evidence="3" id="KW-0805">Transcription regulation</keyword>
<evidence type="ECO:0000256" key="5">
    <source>
        <dbReference type="ARBA" id="ARBA00023163"/>
    </source>
</evidence>
<dbReference type="GO" id="GO:0060261">
    <property type="term" value="P:positive regulation of transcription initiation by RNA polymerase II"/>
    <property type="evidence" value="ECO:0007669"/>
    <property type="project" value="InterPro"/>
</dbReference>
<dbReference type="Gene3D" id="2.30.31.10">
    <property type="entry name" value="Transcriptional Coactivator Pc4, Chain A"/>
    <property type="match status" value="1"/>
</dbReference>
<dbReference type="SUPFAM" id="SSF54447">
    <property type="entry name" value="ssDNA-binding transcriptional regulator domain"/>
    <property type="match status" value="1"/>
</dbReference>
<feature type="region of interest" description="Disordered" evidence="7">
    <location>
        <begin position="1"/>
        <end position="52"/>
    </location>
</feature>
<feature type="compositionally biased region" description="Basic residues" evidence="7">
    <location>
        <begin position="1"/>
        <end position="10"/>
    </location>
</feature>
<keyword evidence="4" id="KW-0238">DNA-binding</keyword>
<evidence type="ECO:0000259" key="8">
    <source>
        <dbReference type="Pfam" id="PF02229"/>
    </source>
</evidence>
<feature type="domain" description="Transcriptional coactivator p15 (PC4) C-terminal" evidence="8">
    <location>
        <begin position="51"/>
        <end position="101"/>
    </location>
</feature>
<dbReference type="EMBL" id="JAAVMX010000005">
    <property type="protein sequence ID" value="KAF4507898.1"/>
    <property type="molecule type" value="Genomic_DNA"/>
</dbReference>
<feature type="region of interest" description="Disordered" evidence="7">
    <location>
        <begin position="117"/>
        <end position="153"/>
    </location>
</feature>
<evidence type="ECO:0000313" key="9">
    <source>
        <dbReference type="EMBL" id="KAF4507898.1"/>
    </source>
</evidence>
<sequence>MSPQSKKRRAGASDESDKGEPQMAQNPTKKTKHAASAGASDGKDDDGNPFWELSSKRRVGVSRFKKMCLVNVREYYEKDGKLLPGKKGISLSVEQYAALLRAAPAISATLRDMGETVGDVDDAGTAPAKTSAKKESAKPAKANIEATSDEDEG</sequence>
<evidence type="ECO:0000256" key="3">
    <source>
        <dbReference type="ARBA" id="ARBA00023015"/>
    </source>
</evidence>
<accession>A0A8H4LYQ9</accession>
<dbReference type="AlphaFoldDB" id="A0A8H4LYQ9"/>
<evidence type="ECO:0000256" key="1">
    <source>
        <dbReference type="ARBA" id="ARBA00004123"/>
    </source>
</evidence>
<dbReference type="Proteomes" id="UP000557566">
    <property type="component" value="Unassembled WGS sequence"/>
</dbReference>
<comment type="subcellular location">
    <subcellularLocation>
        <location evidence="1">Nucleus</location>
    </subcellularLocation>
</comment>
<dbReference type="InterPro" id="IPR045125">
    <property type="entry name" value="Sub1/Tcp4-like"/>
</dbReference>
<evidence type="ECO:0000256" key="2">
    <source>
        <dbReference type="ARBA" id="ARBA00009001"/>
    </source>
</evidence>
<organism evidence="9 10">
    <name type="scientific">Ophiocordyceps sinensis</name>
    <dbReference type="NCBI Taxonomy" id="72228"/>
    <lineage>
        <taxon>Eukaryota</taxon>
        <taxon>Fungi</taxon>
        <taxon>Dikarya</taxon>
        <taxon>Ascomycota</taxon>
        <taxon>Pezizomycotina</taxon>
        <taxon>Sordariomycetes</taxon>
        <taxon>Hypocreomycetidae</taxon>
        <taxon>Hypocreales</taxon>
        <taxon>Ophiocordycipitaceae</taxon>
        <taxon>Ophiocordyceps</taxon>
    </lineage>
</organism>
<name>A0A8H4LYQ9_9HYPO</name>
<keyword evidence="10" id="KW-1185">Reference proteome</keyword>
<dbReference type="OrthoDB" id="2505440at2759"/>
<keyword evidence="5" id="KW-0804">Transcription</keyword>
<keyword evidence="6" id="KW-0539">Nucleus</keyword>
<reference evidence="9 10" key="1">
    <citation type="journal article" date="2020" name="Genome Biol. Evol.">
        <title>A new high-quality draft genome assembly of the Chinese cordyceps Ophiocordyceps sinensis.</title>
        <authorList>
            <person name="Shu R."/>
            <person name="Zhang J."/>
            <person name="Meng Q."/>
            <person name="Zhang H."/>
            <person name="Zhou G."/>
            <person name="Li M."/>
            <person name="Wu P."/>
            <person name="Zhao Y."/>
            <person name="Chen C."/>
            <person name="Qin Q."/>
        </authorList>
    </citation>
    <scope>NUCLEOTIDE SEQUENCE [LARGE SCALE GENOMIC DNA]</scope>
    <source>
        <strain evidence="9 10">IOZ07</strain>
    </source>
</reference>
<evidence type="ECO:0000313" key="10">
    <source>
        <dbReference type="Proteomes" id="UP000557566"/>
    </source>
</evidence>
<comment type="caution">
    <text evidence="9">The sequence shown here is derived from an EMBL/GenBank/DDBJ whole genome shotgun (WGS) entry which is preliminary data.</text>
</comment>